<dbReference type="EMBL" id="CM029037">
    <property type="protein sequence ID" value="KAG2658635.1"/>
    <property type="molecule type" value="Genomic_DNA"/>
</dbReference>
<dbReference type="AlphaFoldDB" id="A0A8T0XHA2"/>
<comment type="caution">
    <text evidence="2">The sequence shown here is derived from an EMBL/GenBank/DDBJ whole genome shotgun (WGS) entry which is preliminary data.</text>
</comment>
<accession>A0A8T0XHA2</accession>
<proteinExistence type="predicted"/>
<name>A0A8T0XHA2_PANVG</name>
<evidence type="ECO:0000256" key="1">
    <source>
        <dbReference type="SAM" id="MobiDB-lite"/>
    </source>
</evidence>
<reference evidence="2" key="1">
    <citation type="submission" date="2020-05" db="EMBL/GenBank/DDBJ databases">
        <title>WGS assembly of Panicum virgatum.</title>
        <authorList>
            <person name="Lovell J.T."/>
            <person name="Jenkins J."/>
            <person name="Shu S."/>
            <person name="Juenger T.E."/>
            <person name="Schmutz J."/>
        </authorList>
    </citation>
    <scope>NUCLEOTIDE SEQUENCE</scope>
    <source>
        <strain evidence="2">AP13</strain>
    </source>
</reference>
<feature type="compositionally biased region" description="Low complexity" evidence="1">
    <location>
        <begin position="79"/>
        <end position="89"/>
    </location>
</feature>
<evidence type="ECO:0000313" key="3">
    <source>
        <dbReference type="Proteomes" id="UP000823388"/>
    </source>
</evidence>
<protein>
    <submittedName>
        <fullName evidence="2">Uncharacterized protein</fullName>
    </submittedName>
</protein>
<feature type="region of interest" description="Disordered" evidence="1">
    <location>
        <begin position="65"/>
        <end position="89"/>
    </location>
</feature>
<keyword evidence="3" id="KW-1185">Reference proteome</keyword>
<sequence>MDSAARPTAFIWPREKEEGQDDDVLRRRRRHPTVAARRNFAGIELRPTVFKSDGMGRERKVRGFHSCDSRKGKASGRRSAPSSHGCGHGSSWGAWLWQGEGGVRAGAGGGGYRGAHRGRNRTKMARLGRSTAVFVTLFLLEEQRRGN</sequence>
<dbReference type="Proteomes" id="UP000823388">
    <property type="component" value="Chromosome 1K"/>
</dbReference>
<evidence type="ECO:0000313" key="2">
    <source>
        <dbReference type="EMBL" id="KAG2658635.1"/>
    </source>
</evidence>
<gene>
    <name evidence="2" type="ORF">PVAP13_1KG289605</name>
</gene>
<organism evidence="2 3">
    <name type="scientific">Panicum virgatum</name>
    <name type="common">Blackwell switchgrass</name>
    <dbReference type="NCBI Taxonomy" id="38727"/>
    <lineage>
        <taxon>Eukaryota</taxon>
        <taxon>Viridiplantae</taxon>
        <taxon>Streptophyta</taxon>
        <taxon>Embryophyta</taxon>
        <taxon>Tracheophyta</taxon>
        <taxon>Spermatophyta</taxon>
        <taxon>Magnoliopsida</taxon>
        <taxon>Liliopsida</taxon>
        <taxon>Poales</taxon>
        <taxon>Poaceae</taxon>
        <taxon>PACMAD clade</taxon>
        <taxon>Panicoideae</taxon>
        <taxon>Panicodae</taxon>
        <taxon>Paniceae</taxon>
        <taxon>Panicinae</taxon>
        <taxon>Panicum</taxon>
        <taxon>Panicum sect. Hiantes</taxon>
    </lineage>
</organism>
<feature type="region of interest" description="Disordered" evidence="1">
    <location>
        <begin position="1"/>
        <end position="24"/>
    </location>
</feature>